<dbReference type="EMBL" id="JAWDJW010000160">
    <property type="protein sequence ID" value="KAK3081451.1"/>
    <property type="molecule type" value="Genomic_DNA"/>
</dbReference>
<dbReference type="Proteomes" id="UP001186974">
    <property type="component" value="Unassembled WGS sequence"/>
</dbReference>
<accession>A0ACC3DXS3</accession>
<evidence type="ECO:0000313" key="2">
    <source>
        <dbReference type="Proteomes" id="UP001186974"/>
    </source>
</evidence>
<name>A0ACC3DXS3_9PEZI</name>
<organism evidence="1 2">
    <name type="scientific">Coniosporium uncinatum</name>
    <dbReference type="NCBI Taxonomy" id="93489"/>
    <lineage>
        <taxon>Eukaryota</taxon>
        <taxon>Fungi</taxon>
        <taxon>Dikarya</taxon>
        <taxon>Ascomycota</taxon>
        <taxon>Pezizomycotina</taxon>
        <taxon>Dothideomycetes</taxon>
        <taxon>Dothideomycetes incertae sedis</taxon>
        <taxon>Coniosporium</taxon>
    </lineage>
</organism>
<gene>
    <name evidence="1" type="ORF">LTS18_006576</name>
</gene>
<protein>
    <submittedName>
        <fullName evidence="1">Uncharacterized protein</fullName>
    </submittedName>
</protein>
<evidence type="ECO:0000313" key="1">
    <source>
        <dbReference type="EMBL" id="KAK3081451.1"/>
    </source>
</evidence>
<sequence>MQQIKHLGRSLSTLQGVREAMQILVVGAQEAIDAQVTNVMRARLETSLRLCFPQTAEGIESGDEAFGTEDLGQDVDETFENSQKTPAPGSQGCQRADSQYDEPNPMLDGLEELIKDARSLTGTSVNKDYPVTQCASTSGDGVGHNMPEQQSTSIGEQSTSRTFIVQGSSGEANLNATASEPAKVAMMNGNASESPNASTAASVVGFGKGPASSQLAEPSSFSYKPPMAHFAGHDTRSRSPTSPVAQSKPTSDLAGSPELSAGSSTL</sequence>
<reference evidence="1" key="1">
    <citation type="submission" date="2024-09" db="EMBL/GenBank/DDBJ databases">
        <title>Black Yeasts Isolated from many extreme environments.</title>
        <authorList>
            <person name="Coleine C."/>
            <person name="Stajich J.E."/>
            <person name="Selbmann L."/>
        </authorList>
    </citation>
    <scope>NUCLEOTIDE SEQUENCE</scope>
    <source>
        <strain evidence="1">CCFEE 5737</strain>
    </source>
</reference>
<keyword evidence="2" id="KW-1185">Reference proteome</keyword>
<proteinExistence type="predicted"/>
<comment type="caution">
    <text evidence="1">The sequence shown here is derived from an EMBL/GenBank/DDBJ whole genome shotgun (WGS) entry which is preliminary data.</text>
</comment>